<evidence type="ECO:0000256" key="5">
    <source>
        <dbReference type="ARBA" id="ARBA00023002"/>
    </source>
</evidence>
<evidence type="ECO:0000256" key="2">
    <source>
        <dbReference type="ARBA" id="ARBA00022723"/>
    </source>
</evidence>
<sequence length="154" mass="15954">MATLKAVCILVGEKVNGVVKLEQTGDGPVHVKGEIKGLAKGQHGFHIHEFGDYTTGCTGTGSHFNPFKKTHGAPEDENRHVGDLGNVTADDNGVALVDITDRMIKLNGPHSIIGRAFVVHADVDDLGKGGHELSLTTGNAGARLACGVVGIANA</sequence>
<comment type="cofactor">
    <cofactor evidence="7">
        <name>Cu cation</name>
        <dbReference type="ChEBI" id="CHEBI:23378"/>
    </cofactor>
    <text evidence="7">Binds 1 copper ion per subunit.</text>
</comment>
<keyword evidence="2 7" id="KW-0479">Metal-binding</keyword>
<keyword evidence="3 7" id="KW-0862">Zinc</keyword>
<evidence type="ECO:0000256" key="4">
    <source>
        <dbReference type="ARBA" id="ARBA00022862"/>
    </source>
</evidence>
<dbReference type="SMR" id="A0A1L2A726"/>
<dbReference type="InterPro" id="IPR036423">
    <property type="entry name" value="SOD-like_Cu/Zn_dom_sf"/>
</dbReference>
<comment type="cofactor">
    <cofactor evidence="7">
        <name>Zn(2+)</name>
        <dbReference type="ChEBI" id="CHEBI:29105"/>
    </cofactor>
    <text evidence="7">Binds 1 zinc ion per subunit.</text>
</comment>
<comment type="function">
    <text evidence="7">Destroys radicals which are normally produced within the cells and which are toxic to biological systems.</text>
</comment>
<comment type="similarity">
    <text evidence="1 7">Belongs to the Cu-Zn superoxide dismutase family.</text>
</comment>
<keyword evidence="5 7" id="KW-0560">Oxidoreductase</keyword>
<dbReference type="EC" id="1.15.1.1" evidence="7"/>
<feature type="domain" description="Superoxide dismutase copper/zinc binding" evidence="8">
    <location>
        <begin position="15"/>
        <end position="149"/>
    </location>
</feature>
<dbReference type="InterPro" id="IPR018152">
    <property type="entry name" value="SOD_Cu/Zn_BS"/>
</dbReference>
<dbReference type="FunFam" id="2.60.40.200:FF:000001">
    <property type="entry name" value="Superoxide dismutase [Cu-Zn]"/>
    <property type="match status" value="1"/>
</dbReference>
<comment type="catalytic activity">
    <reaction evidence="7">
        <text>2 superoxide + 2 H(+) = H2O2 + O2</text>
        <dbReference type="Rhea" id="RHEA:20696"/>
        <dbReference type="ChEBI" id="CHEBI:15378"/>
        <dbReference type="ChEBI" id="CHEBI:15379"/>
        <dbReference type="ChEBI" id="CHEBI:16240"/>
        <dbReference type="ChEBI" id="CHEBI:18421"/>
        <dbReference type="EC" id="1.15.1.1"/>
    </reaction>
</comment>
<dbReference type="PRINTS" id="PR00068">
    <property type="entry name" value="CUZNDISMTASE"/>
</dbReference>
<dbReference type="InterPro" id="IPR001424">
    <property type="entry name" value="SOD_Cu_Zn_dom"/>
</dbReference>
<dbReference type="InterPro" id="IPR024134">
    <property type="entry name" value="SOD_Cu/Zn_/chaperone"/>
</dbReference>
<proteinExistence type="evidence at transcript level"/>
<protein>
    <recommendedName>
        <fullName evidence="7">Superoxide dismutase [Cu-Zn]</fullName>
        <ecNumber evidence="7">1.15.1.1</ecNumber>
    </recommendedName>
</protein>
<evidence type="ECO:0000256" key="6">
    <source>
        <dbReference type="ARBA" id="ARBA00023008"/>
    </source>
</evidence>
<dbReference type="AlphaFoldDB" id="A0A1L2A726"/>
<dbReference type="Pfam" id="PF00080">
    <property type="entry name" value="Sod_Cu"/>
    <property type="match status" value="1"/>
</dbReference>
<evidence type="ECO:0000256" key="1">
    <source>
        <dbReference type="ARBA" id="ARBA00010457"/>
    </source>
</evidence>
<dbReference type="EMBL" id="KP900721">
    <property type="protein sequence ID" value="ALQ81852.1"/>
    <property type="molecule type" value="mRNA"/>
</dbReference>
<dbReference type="PROSITE" id="PS00332">
    <property type="entry name" value="SOD_CU_ZN_2"/>
    <property type="match status" value="1"/>
</dbReference>
<evidence type="ECO:0000256" key="3">
    <source>
        <dbReference type="ARBA" id="ARBA00022833"/>
    </source>
</evidence>
<keyword evidence="6 7" id="KW-0186">Copper</keyword>
<dbReference type="PROSITE" id="PS00087">
    <property type="entry name" value="SOD_CU_ZN_1"/>
    <property type="match status" value="1"/>
</dbReference>
<evidence type="ECO:0000313" key="9">
    <source>
        <dbReference type="EMBL" id="ALQ81852.1"/>
    </source>
</evidence>
<dbReference type="Gene3D" id="2.60.40.200">
    <property type="entry name" value="Superoxide dismutase, copper/zinc binding domain"/>
    <property type="match status" value="1"/>
</dbReference>
<dbReference type="GO" id="GO:0004784">
    <property type="term" value="F:superoxide dismutase activity"/>
    <property type="evidence" value="ECO:0007669"/>
    <property type="project" value="UniProtKB-EC"/>
</dbReference>
<dbReference type="CDD" id="cd00305">
    <property type="entry name" value="Cu-Zn_Superoxide_Dismutase"/>
    <property type="match status" value="1"/>
</dbReference>
<evidence type="ECO:0000256" key="7">
    <source>
        <dbReference type="RuleBase" id="RU000393"/>
    </source>
</evidence>
<organism evidence="9">
    <name type="scientific">Cyanea capillata</name>
    <name type="common">Lion's mane jellyfish</name>
    <name type="synonym">Cyanea arctica</name>
    <dbReference type="NCBI Taxonomy" id="27804"/>
    <lineage>
        <taxon>Eukaryota</taxon>
        <taxon>Metazoa</taxon>
        <taxon>Cnidaria</taxon>
        <taxon>Scyphozoa</taxon>
        <taxon>Semaeostomeae</taxon>
        <taxon>Cyaneidae</taxon>
        <taxon>Cyanea</taxon>
    </lineage>
</organism>
<dbReference type="SUPFAM" id="SSF49329">
    <property type="entry name" value="Cu,Zn superoxide dismutase-like"/>
    <property type="match status" value="1"/>
</dbReference>
<accession>A0A1L2A726</accession>
<name>A0A1L2A726_CYACP</name>
<keyword evidence="4" id="KW-0049">Antioxidant</keyword>
<dbReference type="GO" id="GO:0005507">
    <property type="term" value="F:copper ion binding"/>
    <property type="evidence" value="ECO:0007669"/>
    <property type="project" value="InterPro"/>
</dbReference>
<dbReference type="PANTHER" id="PTHR10003">
    <property type="entry name" value="SUPEROXIDE DISMUTASE CU-ZN -RELATED"/>
    <property type="match status" value="1"/>
</dbReference>
<reference evidence="9" key="1">
    <citation type="submission" date="2015-03" db="EMBL/GenBank/DDBJ databases">
        <title>Cloning and functional characterization of a novel Cu/Zn superoxide dismutase, CcSOD1, from jellyfish Cyanea capillata.</title>
        <authorList>
            <person name="Zhang L."/>
            <person name="Ruan Z."/>
            <person name="Liu G."/>
            <person name="Zhou Y."/>
        </authorList>
    </citation>
    <scope>NUCLEOTIDE SEQUENCE</scope>
</reference>
<evidence type="ECO:0000259" key="8">
    <source>
        <dbReference type="Pfam" id="PF00080"/>
    </source>
</evidence>